<feature type="region of interest" description="Disordered" evidence="1">
    <location>
        <begin position="20"/>
        <end position="74"/>
    </location>
</feature>
<dbReference type="OMA" id="NAVCAES"/>
<dbReference type="AlphaFoldDB" id="A0A7N0RDB3"/>
<proteinExistence type="predicted"/>
<evidence type="ECO:0000313" key="2">
    <source>
        <dbReference type="EnsemblPlants" id="Kaladp0008s0696.1.v1.1.CDS.1"/>
    </source>
</evidence>
<organism evidence="2 3">
    <name type="scientific">Kalanchoe fedtschenkoi</name>
    <name type="common">Lavender scallops</name>
    <name type="synonym">South American air plant</name>
    <dbReference type="NCBI Taxonomy" id="63787"/>
    <lineage>
        <taxon>Eukaryota</taxon>
        <taxon>Viridiplantae</taxon>
        <taxon>Streptophyta</taxon>
        <taxon>Embryophyta</taxon>
        <taxon>Tracheophyta</taxon>
        <taxon>Spermatophyta</taxon>
        <taxon>Magnoliopsida</taxon>
        <taxon>eudicotyledons</taxon>
        <taxon>Gunneridae</taxon>
        <taxon>Pentapetalae</taxon>
        <taxon>Saxifragales</taxon>
        <taxon>Crassulaceae</taxon>
        <taxon>Kalanchoe</taxon>
    </lineage>
</organism>
<dbReference type="PANTHER" id="PTHR33641:SF16">
    <property type="entry name" value="AVR9_CF-9 RAPIDLY ELICITED PROTEIN"/>
    <property type="match status" value="1"/>
</dbReference>
<sequence length="92" mass="10090">MNMSVFSFFDAVSAESFGFKFGLPPQPQLQPKSSSSTGVAEEARRGGGGDPTNQTVTPPRVQKPSRQEAKKKSMRFAPELDGVNCFETMVRY</sequence>
<dbReference type="EnsemblPlants" id="Kaladp0008s0696.1.v1.1">
    <property type="protein sequence ID" value="Kaladp0008s0696.1.v1.1.CDS.1"/>
    <property type="gene ID" value="Kaladp0008s0696.v1.1"/>
</dbReference>
<reference evidence="2" key="1">
    <citation type="submission" date="2021-01" db="UniProtKB">
        <authorList>
            <consortium name="EnsemblPlants"/>
        </authorList>
    </citation>
    <scope>IDENTIFICATION</scope>
</reference>
<dbReference type="Gramene" id="Kaladp0008s0696.1.v1.1">
    <property type="protein sequence ID" value="Kaladp0008s0696.1.v1.1.CDS.1"/>
    <property type="gene ID" value="Kaladp0008s0696.v1.1"/>
</dbReference>
<accession>A0A7N0RDB3</accession>
<keyword evidence="3" id="KW-1185">Reference proteome</keyword>
<dbReference type="PANTHER" id="PTHR33641">
    <property type="entry name" value="OS06G0133500 PROTEIN"/>
    <property type="match status" value="1"/>
</dbReference>
<dbReference type="Proteomes" id="UP000594263">
    <property type="component" value="Unplaced"/>
</dbReference>
<evidence type="ECO:0000313" key="3">
    <source>
        <dbReference type="Proteomes" id="UP000594263"/>
    </source>
</evidence>
<protein>
    <submittedName>
        <fullName evidence="2">Uncharacterized protein</fullName>
    </submittedName>
</protein>
<name>A0A7N0RDB3_KALFE</name>
<evidence type="ECO:0000256" key="1">
    <source>
        <dbReference type="SAM" id="MobiDB-lite"/>
    </source>
</evidence>